<feature type="domain" description="DR2241 stabilising" evidence="3">
    <location>
        <begin position="184"/>
        <end position="267"/>
    </location>
</feature>
<evidence type="ECO:0000313" key="6">
    <source>
        <dbReference type="Proteomes" id="UP000011607"/>
    </source>
</evidence>
<accession>M0M2S9</accession>
<feature type="domain" description="DUF7348" evidence="4">
    <location>
        <begin position="14"/>
        <end position="98"/>
    </location>
</feature>
<evidence type="ECO:0000259" key="4">
    <source>
        <dbReference type="Pfam" id="PF24039"/>
    </source>
</evidence>
<reference evidence="5 6" key="1">
    <citation type="journal article" date="2014" name="PLoS Genet.">
        <title>Phylogenetically driven sequencing of extremely halophilic archaea reveals strategies for static and dynamic osmo-response.</title>
        <authorList>
            <person name="Becker E.A."/>
            <person name="Seitzer P.M."/>
            <person name="Tritt A."/>
            <person name="Larsen D."/>
            <person name="Krusor M."/>
            <person name="Yao A.I."/>
            <person name="Wu D."/>
            <person name="Madern D."/>
            <person name="Eisen J.A."/>
            <person name="Darling A.E."/>
            <person name="Facciotti M.T."/>
        </authorList>
    </citation>
    <scope>NUCLEOTIDE SEQUENCE [LARGE SCALE GENOMIC DNA]</scope>
    <source>
        <strain evidence="5 6">JCM 10879</strain>
    </source>
</reference>
<feature type="region of interest" description="Disordered" evidence="1">
    <location>
        <begin position="415"/>
        <end position="438"/>
    </location>
</feature>
<dbReference type="Gene3D" id="3.30.70.2320">
    <property type="match status" value="1"/>
</dbReference>
<gene>
    <name evidence="5" type="ORF">C446_08236</name>
</gene>
<dbReference type="Pfam" id="PF24039">
    <property type="entry name" value="DUF7348"/>
    <property type="match status" value="1"/>
</dbReference>
<dbReference type="RefSeq" id="WP_006672579.1">
    <property type="nucleotide sequence ID" value="NZ_AOMA01000079.1"/>
</dbReference>
<organism evidence="5 6">
    <name type="scientific">Halobiforma nitratireducens JCM 10879</name>
    <dbReference type="NCBI Taxonomy" id="1227454"/>
    <lineage>
        <taxon>Archaea</taxon>
        <taxon>Methanobacteriati</taxon>
        <taxon>Methanobacteriota</taxon>
        <taxon>Stenosarchaea group</taxon>
        <taxon>Halobacteria</taxon>
        <taxon>Halobacteriales</taxon>
        <taxon>Natrialbaceae</taxon>
        <taxon>Halobiforma</taxon>
    </lineage>
</organism>
<feature type="region of interest" description="Disordered" evidence="1">
    <location>
        <begin position="28"/>
        <end position="59"/>
    </location>
</feature>
<evidence type="ECO:0000259" key="3">
    <source>
        <dbReference type="Pfam" id="PF18069"/>
    </source>
</evidence>
<dbReference type="STRING" id="1227454.C446_08236"/>
<dbReference type="InterPro" id="IPR041181">
    <property type="entry name" value="DR2241_middle"/>
</dbReference>
<dbReference type="AlphaFoldDB" id="M0M2S9"/>
<dbReference type="Pfam" id="PF18069">
    <property type="entry name" value="DR2241"/>
    <property type="match status" value="1"/>
</dbReference>
<keyword evidence="6" id="KW-1185">Reference proteome</keyword>
<evidence type="ECO:0000256" key="1">
    <source>
        <dbReference type="SAM" id="MobiDB-lite"/>
    </source>
</evidence>
<dbReference type="PATRIC" id="fig|1227454.3.peg.1658"/>
<dbReference type="Proteomes" id="UP000011607">
    <property type="component" value="Unassembled WGS sequence"/>
</dbReference>
<name>M0M2S9_9EURY</name>
<dbReference type="Gene3D" id="3.30.1360.190">
    <property type="match status" value="1"/>
</dbReference>
<dbReference type="eggNOG" id="arCOG04644">
    <property type="taxonomic scope" value="Archaea"/>
</dbReference>
<dbReference type="OrthoDB" id="194676at2157"/>
<feature type="domain" description="DR2241 4Fe-4S iron-sulfur cluster binding" evidence="2">
    <location>
        <begin position="269"/>
        <end position="349"/>
    </location>
</feature>
<evidence type="ECO:0000259" key="2">
    <source>
        <dbReference type="Pfam" id="PF18009"/>
    </source>
</evidence>
<dbReference type="InterPro" id="IPR055772">
    <property type="entry name" value="DUF7348"/>
</dbReference>
<sequence>MTAPDVSAGLPLERDALEPLLDRAEGDGISFDGLELEPVEVEVEVESTTGDSTTDERRYEVETPETDRRTVTVADLLGAEPPVSAYVSNWYYWQATVGGDGTARRAFLRWCERAPLPGAESRPVDDVDPLAVSDRYAALRDGIEREWGQVQVTARFPGTAVGRSESDDCGGGGDGDGNGNEFAPGERVYDLHHREDADTPLAALERYGDPRDIREIVRTDLDGRYRPLKTAPTLEAGWIVTGLSGAELIEAIRFLYPATIANWHRERQGILDVDHWQETASRQTGMYASVDSLPREAVDRVAEACCVDSQCLKRREWEYAADDELEVDGGDGRFPCREPCSLVVAAARKWAAIENEPERTYELELTPSERQQLTELIEAVAEGRTRAVREADLSEGANRYRTRYLRAKRFGDDGTELEARVRDGANANSSPSDDETDS</sequence>
<comment type="caution">
    <text evidence="5">The sequence shown here is derived from an EMBL/GenBank/DDBJ whole genome shotgun (WGS) entry which is preliminary data.</text>
</comment>
<dbReference type="InterPro" id="IPR041346">
    <property type="entry name" value="DR2241_Fer4"/>
</dbReference>
<dbReference type="Pfam" id="PF18009">
    <property type="entry name" value="Fer4_23"/>
    <property type="match status" value="1"/>
</dbReference>
<protein>
    <submittedName>
        <fullName evidence="5">Uncharacterized protein</fullName>
    </submittedName>
</protein>
<feature type="compositionally biased region" description="Acidic residues" evidence="1">
    <location>
        <begin position="34"/>
        <end position="45"/>
    </location>
</feature>
<proteinExistence type="predicted"/>
<evidence type="ECO:0000313" key="5">
    <source>
        <dbReference type="EMBL" id="EMA39703.1"/>
    </source>
</evidence>
<dbReference type="EMBL" id="AOMA01000079">
    <property type="protein sequence ID" value="EMA39703.1"/>
    <property type="molecule type" value="Genomic_DNA"/>
</dbReference>